<dbReference type="GO" id="GO:0016746">
    <property type="term" value="F:acyltransferase activity"/>
    <property type="evidence" value="ECO:0007669"/>
    <property type="project" value="UniProtKB-KW"/>
</dbReference>
<keyword evidence="14" id="KW-0694">RNA-binding</keyword>
<dbReference type="GO" id="GO:0008270">
    <property type="term" value="F:zinc ion binding"/>
    <property type="evidence" value="ECO:0007669"/>
    <property type="project" value="UniProtKB-KW"/>
</dbReference>
<dbReference type="InterPro" id="IPR041677">
    <property type="entry name" value="DNA2/NAM7_AAA_11"/>
</dbReference>
<keyword evidence="5" id="KW-0963">Cytoplasm</keyword>
<dbReference type="InterPro" id="IPR028005">
    <property type="entry name" value="AcTrfase_ESCO_Znf_dom"/>
</dbReference>
<feature type="region of interest" description="Disordered" evidence="20">
    <location>
        <begin position="782"/>
        <end position="838"/>
    </location>
</feature>
<dbReference type="InterPro" id="IPR013087">
    <property type="entry name" value="Znf_C2H2_type"/>
</dbReference>
<feature type="region of interest" description="Disordered" evidence="20">
    <location>
        <begin position="1554"/>
        <end position="1590"/>
    </location>
</feature>
<keyword evidence="23" id="KW-1185">Reference proteome</keyword>
<comment type="caution">
    <text evidence="22">The sequence shown here is derived from an EMBL/GenBank/DDBJ whole genome shotgun (WGS) entry which is preliminary data.</text>
</comment>
<evidence type="ECO:0000256" key="19">
    <source>
        <dbReference type="ARBA" id="ARBA00047984"/>
    </source>
</evidence>
<sequence length="1650" mass="172481">MNGPKNAFALLMRGARSQEGSTADARRPPAKASTAPAPARLPARAQVGQLHLDLGQRDFAVATCPTCGMMYGKGLAEEERLHDTFHNAHDTAFRFTGWVAERVVLRGEGEGGPGGCRGRLLCVLPTDPPAQWRKVVEVCGRLERVLGLPEGHLLAPRPPAKVFMWVSQEAQPVGSRGAGGGGGKGRSGRVVGVLVAQLQSHAHRRRLAVGPGQPAVQRQGRQQPPHQPHPHPSPGGHSSAAGAPATQSQSQAQVLTRTQQSQAQAGGPDAAAAVAPWAQVDLEAEAESESGSRAAAEAGGGGGVQAAEGGHDTRAAKRPRVGATAELPGPSTAAAVSTIIGSAAAQGARQEAGMARGPAAAAATGSAAASAPAAAGAAARAVLGVRGVWVEPGCRRRGIARRMLDAARACMVPGFLAARAEVAFSACAAAAAAGEPDGGAAFAALAGAYGRDGGAGAGMGTSRAGTQGAAAAVTAALRSGGEDQWALLYDEDGDATKARCLAHKSHEDVRAWLAARPDDYLLVGGDEVLVVTAVRDGTEPTVPPGTRKRITRGAKRCLRCETCRITTDTAGAMHAHICSRRHLDAVSRLTLSDVHRVLSAYRTRDTADLQFCELCSEWLPNPNELKLHLRSRYHAVRQCAMLLRGGDLLGANAGGVVISTLPDPLPALEPGTAADYDFTITNLSGAVQSLARVRLLQPVDGLQLHDAHGVSGAGAGPAPAAGVSLPHGASYSVTVRLAPRFRGVMRGVVVFEFGSGAQAVRAVHAVCADADTQAEMDARAAAGGGAQQLRGRRRRRLEPQNDDIVPGEAPAGADEHGARSGAAAAGRPPRLERPIGHHPVPGEVRSLVERCQWAELERRLCKAAGGEEAVAEAAAEAAAAAAGGRCVEAAAKAAALASRMSSVRSYAERLKLLMWLEELQHEVDVRTYDMKGAQLRETSGKRLLALQVPGLAENRPSVLKGDSIYVKPSDGSSGGREWEGVVHVVEKEEVLLGFAASFRHGGTWIQGRPFDVRFAVNRSLFNKLQAVLNRTADGDLNPLLLLPGSAAAPRLPPPPPDLPPDGPDADWLHPPPLEAERRLGCAASAGGAAGLLPQPAAPVRATWGGRRLNAEQRLAVREVVRGAHAPLPYIIYGPPGTGKTSTLVEAAVQLLHAAPAAVLLAVAPSNSAADQLMQRLLAAGRPRSEMMRVCAYTRPEKDLPPDLAALRGTPQLNWNEAAGAFLLPGKQQLTRPGLRVVVCTCAMATMLYHVGLPAGHFSHVLVDEAGHAEEPLLLAGLAGLAGPGCRVVMAGDPQQLGPIILSPHAKRHGLDTSLLERLTATPPYSRREPTDPPTGAARPPYASAYITKLLHNYRSHPALLALPSAAFYHGELVAAADPEVTHSLLHWEALPNKSVPLLFHNLVGRDDQEASSPSWFNLDEAKQVVSYVKSLKDMRRSRLAGDDIGVISPYRKQVQRIRALLRAVDDHIKVGSVEEFQGQERRVIIISTVRSSREHMALDSRHRLGFLSNPKRFNVALTRAKALLVVVGCADVLATDPHWAAFLRLARDHGAVTGQALPELPPPPPAPLTANGAGANGSRAEEEDEDGGGVVGQLAASLQQLLLSAAAHGDGAGGGGGGGGGRGLLSELEEQLRWLGGGLEMEGGEMRRME</sequence>
<evidence type="ECO:0000256" key="7">
    <source>
        <dbReference type="ARBA" id="ARBA00022723"/>
    </source>
</evidence>
<evidence type="ECO:0000313" key="22">
    <source>
        <dbReference type="EMBL" id="KAG2433768.1"/>
    </source>
</evidence>
<organism evidence="22 23">
    <name type="scientific">Chlamydomonas incerta</name>
    <dbReference type="NCBI Taxonomy" id="51695"/>
    <lineage>
        <taxon>Eukaryota</taxon>
        <taxon>Viridiplantae</taxon>
        <taxon>Chlorophyta</taxon>
        <taxon>core chlorophytes</taxon>
        <taxon>Chlorophyceae</taxon>
        <taxon>CS clade</taxon>
        <taxon>Chlamydomonadales</taxon>
        <taxon>Chlamydomonadaceae</taxon>
        <taxon>Chlamydomonas</taxon>
    </lineage>
</organism>
<keyword evidence="6" id="KW-0808">Transferase</keyword>
<proteinExistence type="inferred from homology"/>
<evidence type="ECO:0000256" key="5">
    <source>
        <dbReference type="ARBA" id="ARBA00022490"/>
    </source>
</evidence>
<evidence type="ECO:0000256" key="8">
    <source>
        <dbReference type="ARBA" id="ARBA00022741"/>
    </source>
</evidence>
<dbReference type="GO" id="GO:0032574">
    <property type="term" value="F:5'-3' RNA helicase activity"/>
    <property type="evidence" value="ECO:0007669"/>
    <property type="project" value="InterPro"/>
</dbReference>
<dbReference type="Pfam" id="PF13878">
    <property type="entry name" value="zf-C2H2_3"/>
    <property type="match status" value="1"/>
</dbReference>
<dbReference type="Pfam" id="PF21634">
    <property type="entry name" value="MOV-10_beta-barrel"/>
    <property type="match status" value="1"/>
</dbReference>
<feature type="region of interest" description="Disordered" evidence="20">
    <location>
        <begin position="1318"/>
        <end position="1338"/>
    </location>
</feature>
<dbReference type="PANTHER" id="PTHR45418">
    <property type="entry name" value="CANCER/TESTIS ANTIGEN 55"/>
    <property type="match status" value="1"/>
</dbReference>
<dbReference type="GO" id="GO:0016787">
    <property type="term" value="F:hydrolase activity"/>
    <property type="evidence" value="ECO:0007669"/>
    <property type="project" value="UniProtKB-KW"/>
</dbReference>
<evidence type="ECO:0000256" key="9">
    <source>
        <dbReference type="ARBA" id="ARBA00022771"/>
    </source>
</evidence>
<keyword evidence="9" id="KW-0863">Zinc-finger</keyword>
<protein>
    <recommendedName>
        <fullName evidence="4">RNA helicase</fullName>
        <ecNumber evidence="4">3.6.4.13</ecNumber>
    </recommendedName>
</protein>
<dbReference type="CDD" id="cd18038">
    <property type="entry name" value="DEXXQc_Helz-like"/>
    <property type="match status" value="1"/>
</dbReference>
<dbReference type="OrthoDB" id="6513042at2759"/>
<dbReference type="FunFam" id="3.40.50.300:FF:000608">
    <property type="entry name" value="Mov10 RISC complex RNA helicase"/>
    <property type="match status" value="1"/>
</dbReference>
<dbReference type="InterPro" id="IPR049080">
    <property type="entry name" value="MOV-10-like_beta-barrel"/>
</dbReference>
<evidence type="ECO:0000256" key="15">
    <source>
        <dbReference type="ARBA" id="ARBA00023158"/>
    </source>
</evidence>
<dbReference type="Pfam" id="PF13880">
    <property type="entry name" value="Acetyltransf_13"/>
    <property type="match status" value="1"/>
</dbReference>
<comment type="similarity">
    <text evidence="3">Belongs to the DNA2/NAM7 helicase family. SDE3 subfamily.</text>
</comment>
<evidence type="ECO:0000256" key="3">
    <source>
        <dbReference type="ARBA" id="ARBA00005601"/>
    </source>
</evidence>
<dbReference type="GO" id="GO:0036464">
    <property type="term" value="C:cytoplasmic ribonucleoprotein granule"/>
    <property type="evidence" value="ECO:0007669"/>
    <property type="project" value="UniProtKB-SubCell"/>
</dbReference>
<feature type="region of interest" description="Disordered" evidence="20">
    <location>
        <begin position="16"/>
        <end position="40"/>
    </location>
</feature>
<name>A0A835W1H4_CHLIN</name>
<gene>
    <name evidence="22" type="ORF">HXX76_008129</name>
</gene>
<evidence type="ECO:0000256" key="10">
    <source>
        <dbReference type="ARBA" id="ARBA00022801"/>
    </source>
</evidence>
<dbReference type="CDD" id="cd18808">
    <property type="entry name" value="SF1_C_Upf1"/>
    <property type="match status" value="1"/>
</dbReference>
<evidence type="ECO:0000259" key="21">
    <source>
        <dbReference type="PROSITE" id="PS00028"/>
    </source>
</evidence>
<evidence type="ECO:0000256" key="2">
    <source>
        <dbReference type="ARBA" id="ARBA00004331"/>
    </source>
</evidence>
<feature type="compositionally biased region" description="Low complexity" evidence="20">
    <location>
        <begin position="234"/>
        <end position="245"/>
    </location>
</feature>
<dbReference type="EC" id="3.6.4.13" evidence="4"/>
<evidence type="ECO:0000256" key="16">
    <source>
        <dbReference type="ARBA" id="ARBA00023242"/>
    </source>
</evidence>
<feature type="compositionally biased region" description="Low complexity" evidence="20">
    <location>
        <begin position="1568"/>
        <end position="1577"/>
    </location>
</feature>
<feature type="compositionally biased region" description="Pro residues" evidence="20">
    <location>
        <begin position="1050"/>
        <end position="1062"/>
    </location>
</feature>
<evidence type="ECO:0000256" key="18">
    <source>
        <dbReference type="ARBA" id="ARBA00023315"/>
    </source>
</evidence>
<evidence type="ECO:0000256" key="1">
    <source>
        <dbReference type="ARBA" id="ARBA00004123"/>
    </source>
</evidence>
<evidence type="ECO:0000256" key="4">
    <source>
        <dbReference type="ARBA" id="ARBA00012552"/>
    </source>
</evidence>
<feature type="compositionally biased region" description="Low complexity" evidence="20">
    <location>
        <begin position="30"/>
        <end position="40"/>
    </location>
</feature>
<evidence type="ECO:0000256" key="14">
    <source>
        <dbReference type="ARBA" id="ARBA00022884"/>
    </source>
</evidence>
<comment type="subcellular location">
    <subcellularLocation>
        <location evidence="2">Cytoplasm</location>
        <location evidence="2">Cytoplasmic ribonucleoprotein granule</location>
    </subcellularLocation>
    <subcellularLocation>
        <location evidence="1">Nucleus</location>
    </subcellularLocation>
</comment>
<evidence type="ECO:0000256" key="17">
    <source>
        <dbReference type="ARBA" id="ARBA00023306"/>
    </source>
</evidence>
<dbReference type="PROSITE" id="PS00028">
    <property type="entry name" value="ZINC_FINGER_C2H2_1"/>
    <property type="match status" value="1"/>
</dbReference>
<dbReference type="Proteomes" id="UP000650467">
    <property type="component" value="Unassembled WGS sequence"/>
</dbReference>
<dbReference type="GO" id="GO:0005634">
    <property type="term" value="C:nucleus"/>
    <property type="evidence" value="ECO:0007669"/>
    <property type="project" value="UniProtKB-SubCell"/>
</dbReference>
<keyword evidence="18" id="KW-0012">Acyltransferase</keyword>
<evidence type="ECO:0000256" key="12">
    <source>
        <dbReference type="ARBA" id="ARBA00022833"/>
    </source>
</evidence>
<dbReference type="GO" id="GO:0005524">
    <property type="term" value="F:ATP binding"/>
    <property type="evidence" value="ECO:0007669"/>
    <property type="project" value="UniProtKB-KW"/>
</dbReference>
<evidence type="ECO:0000256" key="6">
    <source>
        <dbReference type="ARBA" id="ARBA00022679"/>
    </source>
</evidence>
<dbReference type="Pfam" id="PF21635">
    <property type="entry name" value="Mov-10_helical"/>
    <property type="match status" value="1"/>
</dbReference>
<keyword evidence="8" id="KW-0547">Nucleotide-binding</keyword>
<keyword evidence="15" id="KW-0943">RNA-mediated gene silencing</keyword>
<evidence type="ECO:0000313" key="23">
    <source>
        <dbReference type="Proteomes" id="UP000650467"/>
    </source>
</evidence>
<feature type="region of interest" description="Disordered" evidence="20">
    <location>
        <begin position="1047"/>
        <end position="1072"/>
    </location>
</feature>
<dbReference type="PANTHER" id="PTHR45418:SF1">
    <property type="entry name" value="CANCER_TESTIS ANTIGEN 55"/>
    <property type="match status" value="1"/>
</dbReference>
<dbReference type="InterPro" id="IPR028009">
    <property type="entry name" value="ESCO_Acetyltransf_dom"/>
</dbReference>
<evidence type="ECO:0000256" key="11">
    <source>
        <dbReference type="ARBA" id="ARBA00022806"/>
    </source>
</evidence>
<keyword evidence="7" id="KW-0479">Metal-binding</keyword>
<dbReference type="InterPro" id="IPR047187">
    <property type="entry name" value="SF1_C_Upf1"/>
</dbReference>
<dbReference type="EMBL" id="JAEHOC010000018">
    <property type="protein sequence ID" value="KAG2433768.1"/>
    <property type="molecule type" value="Genomic_DNA"/>
</dbReference>
<evidence type="ECO:0000256" key="13">
    <source>
        <dbReference type="ARBA" id="ARBA00022840"/>
    </source>
</evidence>
<feature type="domain" description="C2H2-type" evidence="21">
    <location>
        <begin position="612"/>
        <end position="634"/>
    </location>
</feature>
<accession>A0A835W1H4</accession>
<comment type="catalytic activity">
    <reaction evidence="19">
        <text>ATP + H2O = ADP + phosphate + H(+)</text>
        <dbReference type="Rhea" id="RHEA:13065"/>
        <dbReference type="ChEBI" id="CHEBI:15377"/>
        <dbReference type="ChEBI" id="CHEBI:15378"/>
        <dbReference type="ChEBI" id="CHEBI:30616"/>
        <dbReference type="ChEBI" id="CHEBI:43474"/>
        <dbReference type="ChEBI" id="CHEBI:456216"/>
        <dbReference type="EC" id="3.6.4.13"/>
    </reaction>
</comment>
<dbReference type="InterPro" id="IPR049079">
    <property type="entry name" value="Mov-10_helical"/>
</dbReference>
<keyword evidence="17" id="KW-0131">Cell cycle</keyword>
<dbReference type="Gene3D" id="3.40.50.300">
    <property type="entry name" value="P-loop containing nucleotide triphosphate hydrolases"/>
    <property type="match status" value="2"/>
</dbReference>
<dbReference type="GO" id="GO:0031047">
    <property type="term" value="P:regulatory ncRNA-mediated gene silencing"/>
    <property type="evidence" value="ECO:0007669"/>
    <property type="project" value="UniProtKB-KW"/>
</dbReference>
<dbReference type="SMART" id="SM00355">
    <property type="entry name" value="ZnF_C2H2"/>
    <property type="match status" value="2"/>
</dbReference>
<dbReference type="InterPro" id="IPR041679">
    <property type="entry name" value="DNA2/NAM7-like_C"/>
</dbReference>
<dbReference type="GO" id="GO:0003723">
    <property type="term" value="F:RNA binding"/>
    <property type="evidence" value="ECO:0007669"/>
    <property type="project" value="UniProtKB-KW"/>
</dbReference>
<keyword evidence="16" id="KW-0539">Nucleus</keyword>
<feature type="compositionally biased region" description="Low complexity" evidence="20">
    <location>
        <begin position="819"/>
        <end position="828"/>
    </location>
</feature>
<keyword evidence="10" id="KW-0378">Hydrolase</keyword>
<feature type="region of interest" description="Disordered" evidence="20">
    <location>
        <begin position="202"/>
        <end position="329"/>
    </location>
</feature>
<evidence type="ECO:0000256" key="20">
    <source>
        <dbReference type="SAM" id="MobiDB-lite"/>
    </source>
</evidence>
<feature type="compositionally biased region" description="Polar residues" evidence="20">
    <location>
        <begin position="246"/>
        <end position="258"/>
    </location>
</feature>
<dbReference type="Pfam" id="PF13087">
    <property type="entry name" value="AAA_12"/>
    <property type="match status" value="1"/>
</dbReference>
<dbReference type="Pfam" id="PF13086">
    <property type="entry name" value="AAA_11"/>
    <property type="match status" value="2"/>
</dbReference>
<reference evidence="22" key="1">
    <citation type="journal article" date="2020" name="bioRxiv">
        <title>Comparative genomics of Chlamydomonas.</title>
        <authorList>
            <person name="Craig R.J."/>
            <person name="Hasan A.R."/>
            <person name="Ness R.W."/>
            <person name="Keightley P.D."/>
        </authorList>
    </citation>
    <scope>NUCLEOTIDE SEQUENCE</scope>
    <source>
        <strain evidence="22">SAG 7.73</strain>
    </source>
</reference>
<feature type="compositionally biased region" description="Low complexity" evidence="20">
    <location>
        <begin position="259"/>
        <end position="281"/>
    </location>
</feature>
<dbReference type="SUPFAM" id="SSF52540">
    <property type="entry name" value="P-loop containing nucleoside triphosphate hydrolases"/>
    <property type="match status" value="1"/>
</dbReference>
<keyword evidence="11" id="KW-0347">Helicase</keyword>
<keyword evidence="13" id="KW-0067">ATP-binding</keyword>
<keyword evidence="12" id="KW-0862">Zinc</keyword>
<dbReference type="InterPro" id="IPR027417">
    <property type="entry name" value="P-loop_NTPase"/>
</dbReference>
<dbReference type="InterPro" id="IPR026122">
    <property type="entry name" value="MOV-10/SDE3_DEXXQ/H-box"/>
</dbReference>